<dbReference type="Proteomes" id="UP000276379">
    <property type="component" value="Unassembled WGS sequence"/>
</dbReference>
<feature type="domain" description="STAS" evidence="3">
    <location>
        <begin position="13"/>
        <end position="120"/>
    </location>
</feature>
<dbReference type="EMBL" id="PDES01000019">
    <property type="protein sequence ID" value="RRQ79187.1"/>
    <property type="molecule type" value="Genomic_DNA"/>
</dbReference>
<organism evidence="4 5">
    <name type="scientific">Streptomyces griseofuscus</name>
    <dbReference type="NCBI Taxonomy" id="146922"/>
    <lineage>
        <taxon>Bacteria</taxon>
        <taxon>Bacillati</taxon>
        <taxon>Actinomycetota</taxon>
        <taxon>Actinomycetes</taxon>
        <taxon>Kitasatosporales</taxon>
        <taxon>Streptomycetaceae</taxon>
        <taxon>Streptomyces</taxon>
    </lineage>
</organism>
<dbReference type="GO" id="GO:0043856">
    <property type="term" value="F:anti-sigma factor antagonist activity"/>
    <property type="evidence" value="ECO:0007669"/>
    <property type="project" value="InterPro"/>
</dbReference>
<keyword evidence="5" id="KW-1185">Reference proteome</keyword>
<dbReference type="RefSeq" id="WP_125211479.1">
    <property type="nucleotide sequence ID" value="NZ_PDER01000020.1"/>
</dbReference>
<dbReference type="InterPro" id="IPR002645">
    <property type="entry name" value="STAS_dom"/>
</dbReference>
<dbReference type="PROSITE" id="PS50801">
    <property type="entry name" value="STAS"/>
    <property type="match status" value="1"/>
</dbReference>
<evidence type="ECO:0000313" key="4">
    <source>
        <dbReference type="EMBL" id="RRQ79187.1"/>
    </source>
</evidence>
<comment type="similarity">
    <text evidence="1 2">Belongs to the anti-sigma-factor antagonist family.</text>
</comment>
<dbReference type="PANTHER" id="PTHR33495:SF2">
    <property type="entry name" value="ANTI-SIGMA FACTOR ANTAGONIST TM_1081-RELATED"/>
    <property type="match status" value="1"/>
</dbReference>
<comment type="caution">
    <text evidence="4">The sequence shown here is derived from an EMBL/GenBank/DDBJ whole genome shotgun (WGS) entry which is preliminary data.</text>
</comment>
<dbReference type="InterPro" id="IPR003658">
    <property type="entry name" value="Anti-sigma_ant"/>
</dbReference>
<dbReference type="CDD" id="cd07043">
    <property type="entry name" value="STAS_anti-anti-sigma_factors"/>
    <property type="match status" value="1"/>
</dbReference>
<reference evidence="4 5" key="1">
    <citation type="submission" date="2017-10" db="EMBL/GenBank/DDBJ databases">
        <title>Draft genome of actinobacteria isolated from guarana (Paullinia cupana (Mart.) Ducke.</title>
        <authorList>
            <person name="Siqueira K.A."/>
            <person name="Liotti R.G."/>
            <person name="Mendes T.A."/>
            <person name="Soares M.A."/>
        </authorList>
    </citation>
    <scope>NUCLEOTIDE SEQUENCE [LARGE SCALE GENOMIC DNA]</scope>
    <source>
        <strain evidence="4 5">199</strain>
    </source>
</reference>
<evidence type="ECO:0000256" key="1">
    <source>
        <dbReference type="ARBA" id="ARBA00009013"/>
    </source>
</evidence>
<evidence type="ECO:0000256" key="2">
    <source>
        <dbReference type="RuleBase" id="RU003749"/>
    </source>
</evidence>
<sequence>MDDNHEASAGNHLLITLSETEGITVMTVHGEVDRDSAPQLLQALTTRDASARRTVLNLSGITFMDSSGVNVLIIAHRAAHSAGGWLRLASPGPSLSRLIQLVGLDEVIACHPTIHSALQS</sequence>
<dbReference type="AlphaFoldDB" id="A0A3R8RF49"/>
<protein>
    <recommendedName>
        <fullName evidence="2">Anti-sigma factor antagonist</fullName>
    </recommendedName>
</protein>
<dbReference type="SUPFAM" id="SSF52091">
    <property type="entry name" value="SpoIIaa-like"/>
    <property type="match status" value="1"/>
</dbReference>
<dbReference type="PANTHER" id="PTHR33495">
    <property type="entry name" value="ANTI-SIGMA FACTOR ANTAGONIST TM_1081-RELATED-RELATED"/>
    <property type="match status" value="1"/>
</dbReference>
<dbReference type="InterPro" id="IPR036513">
    <property type="entry name" value="STAS_dom_sf"/>
</dbReference>
<dbReference type="NCBIfam" id="TIGR00377">
    <property type="entry name" value="ant_ant_sig"/>
    <property type="match status" value="1"/>
</dbReference>
<dbReference type="Pfam" id="PF01740">
    <property type="entry name" value="STAS"/>
    <property type="match status" value="1"/>
</dbReference>
<gene>
    <name evidence="4" type="ORF">CQW44_35120</name>
</gene>
<proteinExistence type="inferred from homology"/>
<evidence type="ECO:0000313" key="5">
    <source>
        <dbReference type="Proteomes" id="UP000276379"/>
    </source>
</evidence>
<dbReference type="Gene3D" id="3.30.750.24">
    <property type="entry name" value="STAS domain"/>
    <property type="match status" value="1"/>
</dbReference>
<name>A0A3R8RF49_9ACTN</name>
<evidence type="ECO:0000259" key="3">
    <source>
        <dbReference type="PROSITE" id="PS50801"/>
    </source>
</evidence>
<accession>A0A3R8RF49</accession>